<dbReference type="PANTHER" id="PTHR30489">
    <property type="entry name" value="LIPOPROTEIN-RELEASING SYSTEM TRANSMEMBRANE PROTEIN LOLE"/>
    <property type="match status" value="1"/>
</dbReference>
<evidence type="ECO:0000259" key="8">
    <source>
        <dbReference type="Pfam" id="PF02687"/>
    </source>
</evidence>
<accession>A0ABX0SDZ5</accession>
<organism evidence="9 10">
    <name type="scientific">Brooklawnia cerclae</name>
    <dbReference type="NCBI Taxonomy" id="349934"/>
    <lineage>
        <taxon>Bacteria</taxon>
        <taxon>Bacillati</taxon>
        <taxon>Actinomycetota</taxon>
        <taxon>Actinomycetes</taxon>
        <taxon>Propionibacteriales</taxon>
        <taxon>Propionibacteriaceae</taxon>
        <taxon>Brooklawnia</taxon>
    </lineage>
</organism>
<name>A0ABX0SDZ5_9ACTN</name>
<evidence type="ECO:0000256" key="4">
    <source>
        <dbReference type="ARBA" id="ARBA00022692"/>
    </source>
</evidence>
<evidence type="ECO:0000313" key="10">
    <source>
        <dbReference type="Proteomes" id="UP000749311"/>
    </source>
</evidence>
<keyword evidence="3" id="KW-1003">Cell membrane</keyword>
<dbReference type="EMBL" id="JAAMOZ010000001">
    <property type="protein sequence ID" value="NIH56615.1"/>
    <property type="molecule type" value="Genomic_DNA"/>
</dbReference>
<protein>
    <submittedName>
        <fullName evidence="9">ABC-type lipoprotein release transport system permease subunit</fullName>
    </submittedName>
</protein>
<evidence type="ECO:0000256" key="3">
    <source>
        <dbReference type="ARBA" id="ARBA00022475"/>
    </source>
</evidence>
<feature type="transmembrane region" description="Helical" evidence="7">
    <location>
        <begin position="21"/>
        <end position="39"/>
    </location>
</feature>
<feature type="domain" description="ABC3 transporter permease C-terminal" evidence="8">
    <location>
        <begin position="292"/>
        <end position="408"/>
    </location>
</feature>
<evidence type="ECO:0000256" key="7">
    <source>
        <dbReference type="SAM" id="Phobius"/>
    </source>
</evidence>
<comment type="subcellular location">
    <subcellularLocation>
        <location evidence="1">Cell membrane</location>
        <topology evidence="1">Multi-pass membrane protein</topology>
    </subcellularLocation>
</comment>
<dbReference type="InterPro" id="IPR051447">
    <property type="entry name" value="Lipoprotein-release_system"/>
</dbReference>
<keyword evidence="6 7" id="KW-0472">Membrane</keyword>
<proteinExistence type="inferred from homology"/>
<gene>
    <name evidence="9" type="ORF">FB473_001260</name>
</gene>
<feature type="transmembrane region" description="Helical" evidence="7">
    <location>
        <begin position="289"/>
        <end position="312"/>
    </location>
</feature>
<comment type="caution">
    <text evidence="9">The sequence shown here is derived from an EMBL/GenBank/DDBJ whole genome shotgun (WGS) entry which is preliminary data.</text>
</comment>
<keyword evidence="10" id="KW-1185">Reference proteome</keyword>
<feature type="transmembrane region" description="Helical" evidence="7">
    <location>
        <begin position="333"/>
        <end position="361"/>
    </location>
</feature>
<comment type="similarity">
    <text evidence="2">Belongs to the ABC-4 integral membrane protein family. LolC/E subfamily.</text>
</comment>
<evidence type="ECO:0000256" key="2">
    <source>
        <dbReference type="ARBA" id="ARBA00005236"/>
    </source>
</evidence>
<reference evidence="9 10" key="1">
    <citation type="submission" date="2020-02" db="EMBL/GenBank/DDBJ databases">
        <title>Sequencing the genomes of 1000 actinobacteria strains.</title>
        <authorList>
            <person name="Klenk H.-P."/>
        </authorList>
    </citation>
    <scope>NUCLEOTIDE SEQUENCE [LARGE SCALE GENOMIC DNA]</scope>
    <source>
        <strain evidence="9 10">DSM 19609</strain>
    </source>
</reference>
<dbReference type="Proteomes" id="UP000749311">
    <property type="component" value="Unassembled WGS sequence"/>
</dbReference>
<dbReference type="RefSeq" id="WP_167165691.1">
    <property type="nucleotide sequence ID" value="NZ_BAAAOO010000015.1"/>
</dbReference>
<keyword evidence="4 7" id="KW-0812">Transmembrane</keyword>
<keyword evidence="5 7" id="KW-1133">Transmembrane helix</keyword>
<dbReference type="Pfam" id="PF02687">
    <property type="entry name" value="FtsX"/>
    <property type="match status" value="1"/>
</dbReference>
<evidence type="ECO:0000256" key="1">
    <source>
        <dbReference type="ARBA" id="ARBA00004651"/>
    </source>
</evidence>
<evidence type="ECO:0000256" key="5">
    <source>
        <dbReference type="ARBA" id="ARBA00022989"/>
    </source>
</evidence>
<dbReference type="InterPro" id="IPR003838">
    <property type="entry name" value="ABC3_permease_C"/>
</dbReference>
<sequence length="425" mass="44389">MRYLVLALRNIQNNVRRSATIAVFVFISVLVYLLLNAAVTSAQQKVDGAIVNSLLGHVQIRPDVDEPTAVIDMSADWGSPDHLTTGQTDQALEAARDSDRNAAAYRLIRTNMLVAKEGFDPVAFDSGDTSGAQIPSVAIGVDEGMHEYEKNLVLDSGAYLGSGGAYEVILSTSVAKQLDIVAGDTVTLISEDVNEEPTSLEARVAGIGNAQSLGGFEGKLCYLSYGAAAHLKGLDETASSEVIAFAKSTGESSALADDIDAAMGSDVIVTDWSTQGGYISAINLAYTGVFYIFLLIILLIVCILIVNMVSVAGLERTHEIATLRAIGFDRGRIVTIFVAEVLGAAVTGALVAYVVAAAIGIPLSSVTFAVGAPADAVVGQSFALDYDMLAGLPGIVLILLFVALATLMPSFHAASKDPAAALIEE</sequence>
<evidence type="ECO:0000256" key="6">
    <source>
        <dbReference type="ARBA" id="ARBA00023136"/>
    </source>
</evidence>
<dbReference type="PANTHER" id="PTHR30489:SF0">
    <property type="entry name" value="LIPOPROTEIN-RELEASING SYSTEM TRANSMEMBRANE PROTEIN LOLE"/>
    <property type="match status" value="1"/>
</dbReference>
<feature type="transmembrane region" description="Helical" evidence="7">
    <location>
        <begin position="388"/>
        <end position="407"/>
    </location>
</feature>
<evidence type="ECO:0000313" key="9">
    <source>
        <dbReference type="EMBL" id="NIH56615.1"/>
    </source>
</evidence>
<keyword evidence="9" id="KW-0449">Lipoprotein</keyword>